<evidence type="ECO:0000313" key="2">
    <source>
        <dbReference type="Proteomes" id="UP000033944"/>
    </source>
</evidence>
<evidence type="ECO:0000313" key="1">
    <source>
        <dbReference type="EMBL" id="KKQ86827.1"/>
    </source>
</evidence>
<sequence length="77" mass="8883">MEKVFSEFANEADRTSSIGINFREESDLERSANKVLGQIAKFKIGPRLLLLLVVFSFPREKREKLWNEVQNAVSLNK</sequence>
<protein>
    <submittedName>
        <fullName evidence="1">Uncharacterized protein</fullName>
    </submittedName>
</protein>
<dbReference type="Proteomes" id="UP000033944">
    <property type="component" value="Unassembled WGS sequence"/>
</dbReference>
<accession>A0A0G0L738</accession>
<proteinExistence type="predicted"/>
<gene>
    <name evidence="1" type="ORF">UT10_C0016G0021</name>
</gene>
<name>A0A0G0L738_9BACT</name>
<reference evidence="1 2" key="1">
    <citation type="journal article" date="2015" name="Nature">
        <title>rRNA introns, odd ribosomes, and small enigmatic genomes across a large radiation of phyla.</title>
        <authorList>
            <person name="Brown C.T."/>
            <person name="Hug L.A."/>
            <person name="Thomas B.C."/>
            <person name="Sharon I."/>
            <person name="Castelle C.J."/>
            <person name="Singh A."/>
            <person name="Wilkins M.J."/>
            <person name="Williams K.H."/>
            <person name="Banfield J.F."/>
        </authorList>
    </citation>
    <scope>NUCLEOTIDE SEQUENCE [LARGE SCALE GENOMIC DNA]</scope>
</reference>
<comment type="caution">
    <text evidence="1">The sequence shown here is derived from an EMBL/GenBank/DDBJ whole genome shotgun (WGS) entry which is preliminary data.</text>
</comment>
<dbReference type="EMBL" id="LBVN01000016">
    <property type="protein sequence ID" value="KKQ86827.1"/>
    <property type="molecule type" value="Genomic_DNA"/>
</dbReference>
<dbReference type="AlphaFoldDB" id="A0A0G0L738"/>
<organism evidence="1 2">
    <name type="scientific">Candidatus Woesebacteria bacterium GW2011_GWB1_38_8b</name>
    <dbReference type="NCBI Taxonomy" id="1618571"/>
    <lineage>
        <taxon>Bacteria</taxon>
        <taxon>Candidatus Woeseibacteriota</taxon>
    </lineage>
</organism>